<feature type="signal peptide" evidence="2">
    <location>
        <begin position="1"/>
        <end position="19"/>
    </location>
</feature>
<dbReference type="PROSITE" id="PS51257">
    <property type="entry name" value="PROKAR_LIPOPROTEIN"/>
    <property type="match status" value="1"/>
</dbReference>
<dbReference type="EMBL" id="CP045798">
    <property type="protein sequence ID" value="QNB46762.1"/>
    <property type="molecule type" value="Genomic_DNA"/>
</dbReference>
<feature type="compositionally biased region" description="Polar residues" evidence="1">
    <location>
        <begin position="29"/>
        <end position="42"/>
    </location>
</feature>
<dbReference type="KEGG" id="tfr:BR63_10860"/>
<evidence type="ECO:0000256" key="2">
    <source>
        <dbReference type="SAM" id="SignalP"/>
    </source>
</evidence>
<evidence type="ECO:0000313" key="4">
    <source>
        <dbReference type="Proteomes" id="UP000515847"/>
    </source>
</evidence>
<evidence type="ECO:0000256" key="1">
    <source>
        <dbReference type="SAM" id="MobiDB-lite"/>
    </source>
</evidence>
<evidence type="ECO:0000313" key="3">
    <source>
        <dbReference type="EMBL" id="QNB46762.1"/>
    </source>
</evidence>
<organism evidence="3 4">
    <name type="scientific">Thermanaerosceptrum fracticalcis</name>
    <dbReference type="NCBI Taxonomy" id="1712410"/>
    <lineage>
        <taxon>Bacteria</taxon>
        <taxon>Bacillati</taxon>
        <taxon>Bacillota</taxon>
        <taxon>Clostridia</taxon>
        <taxon>Eubacteriales</taxon>
        <taxon>Peptococcaceae</taxon>
        <taxon>Thermanaerosceptrum</taxon>
    </lineage>
</organism>
<accession>A0A7G6E3V8</accession>
<feature type="compositionally biased region" description="Basic and acidic residues" evidence="1">
    <location>
        <begin position="46"/>
        <end position="60"/>
    </location>
</feature>
<gene>
    <name evidence="3" type="ORF">BR63_10860</name>
</gene>
<dbReference type="Proteomes" id="UP000515847">
    <property type="component" value="Chromosome"/>
</dbReference>
<sequence>MNKRGISILVILIAAVVLAAGCSAKAGNDQKNNVQNVSSSPTPGEVGKKENPSGKISSKDLERVNEEGAVAVSATYANPIGQGKKGNLTFIVSLNTHSVDLARYPLNQYAKLYDAKGNLLSSISEWEQVSGDGHHIVGNLHFKDTGFNLQNLDGIKLVIENYGGAAKRELVWEKKYLTP</sequence>
<keyword evidence="4" id="KW-1185">Reference proteome</keyword>
<evidence type="ECO:0008006" key="5">
    <source>
        <dbReference type="Google" id="ProtNLM"/>
    </source>
</evidence>
<dbReference type="RefSeq" id="WP_034420135.1">
    <property type="nucleotide sequence ID" value="NZ_CP045798.1"/>
</dbReference>
<proteinExistence type="predicted"/>
<name>A0A7G6E3V8_THEFR</name>
<dbReference type="OrthoDB" id="2871992at2"/>
<feature type="chain" id="PRO_5038756669" description="DUF4352 domain-containing protein" evidence="2">
    <location>
        <begin position="20"/>
        <end position="179"/>
    </location>
</feature>
<feature type="region of interest" description="Disordered" evidence="1">
    <location>
        <begin position="29"/>
        <end position="60"/>
    </location>
</feature>
<keyword evidence="2" id="KW-0732">Signal</keyword>
<dbReference type="AlphaFoldDB" id="A0A7G6E3V8"/>
<reference evidence="3 4" key="1">
    <citation type="journal article" date="2019" name="Front. Microbiol.">
        <title>Thermoanaerosceptrum fracticalcis gen. nov. sp. nov., a Novel Fumarate-Fermenting Microorganism From a Deep Fractured Carbonate Aquifer of the US Great Basin.</title>
        <authorList>
            <person name="Hamilton-Brehm S.D."/>
            <person name="Stewart L.E."/>
            <person name="Zavarin M."/>
            <person name="Caldwell M."/>
            <person name="Lawson P.A."/>
            <person name="Onstott T.C."/>
            <person name="Grzymski J."/>
            <person name="Neveux I."/>
            <person name="Lollar B.S."/>
            <person name="Russell C.E."/>
            <person name="Moser D.P."/>
        </authorList>
    </citation>
    <scope>NUCLEOTIDE SEQUENCE [LARGE SCALE GENOMIC DNA]</scope>
    <source>
        <strain evidence="3 4">DRI-13</strain>
    </source>
</reference>
<protein>
    <recommendedName>
        <fullName evidence="5">DUF4352 domain-containing protein</fullName>
    </recommendedName>
</protein>